<dbReference type="Gene3D" id="1.10.260.40">
    <property type="entry name" value="lambda repressor-like DNA-binding domains"/>
    <property type="match status" value="1"/>
</dbReference>
<proteinExistence type="predicted"/>
<dbReference type="EMBL" id="JACTUZ010000051">
    <property type="protein sequence ID" value="MBC9177815.1"/>
    <property type="molecule type" value="Genomic_DNA"/>
</dbReference>
<dbReference type="Pfam" id="PF01381">
    <property type="entry name" value="HTH_3"/>
    <property type="match status" value="1"/>
</dbReference>
<comment type="caution">
    <text evidence="3">The sequence shown here is derived from an EMBL/GenBank/DDBJ whole genome shotgun (WGS) entry which is preliminary data.</text>
</comment>
<feature type="domain" description="HTH cro/C1-type" evidence="2">
    <location>
        <begin position="78"/>
        <end position="132"/>
    </location>
</feature>
<gene>
    <name evidence="3" type="ORF">IBL25_12775</name>
</gene>
<dbReference type="InterPro" id="IPR010982">
    <property type="entry name" value="Lambda_DNA-bd_dom_sf"/>
</dbReference>
<evidence type="ECO:0000259" key="2">
    <source>
        <dbReference type="PROSITE" id="PS50943"/>
    </source>
</evidence>
<organism evidence="3 4">
    <name type="scientific">Pseudoroseomonas ludipueritiae</name>
    <dbReference type="NCBI Taxonomy" id="198093"/>
    <lineage>
        <taxon>Bacteria</taxon>
        <taxon>Pseudomonadati</taxon>
        <taxon>Pseudomonadota</taxon>
        <taxon>Alphaproteobacteria</taxon>
        <taxon>Acetobacterales</taxon>
        <taxon>Acetobacteraceae</taxon>
        <taxon>Pseudoroseomonas</taxon>
    </lineage>
</organism>
<evidence type="ECO:0000256" key="1">
    <source>
        <dbReference type="ARBA" id="ARBA00023125"/>
    </source>
</evidence>
<keyword evidence="4" id="KW-1185">Reference proteome</keyword>
<dbReference type="PANTHER" id="PTHR46558">
    <property type="entry name" value="TRACRIPTIONAL REGULATORY PROTEIN-RELATED-RELATED"/>
    <property type="match status" value="1"/>
</dbReference>
<keyword evidence="1" id="KW-0238">DNA-binding</keyword>
<dbReference type="InterPro" id="IPR001387">
    <property type="entry name" value="Cro/C1-type_HTH"/>
</dbReference>
<dbReference type="CDD" id="cd00093">
    <property type="entry name" value="HTH_XRE"/>
    <property type="match status" value="1"/>
</dbReference>
<reference evidence="3 4" key="1">
    <citation type="journal article" date="2009" name="Int. J. Syst. Evol. Microbiol.">
        <title>Transfer of Teichococcus ludipueritiae and Muricoccus roseus to the genus Roseomonas, as Roseomonas ludipueritiae comb. nov. and Roseomonas rosea comb. nov., respectively, and emended description of the genus Roseomonas.</title>
        <authorList>
            <person name="Sanchez-Porro C."/>
            <person name="Gallego V."/>
            <person name="Busse H.J."/>
            <person name="Kampfer P."/>
            <person name="Ventosa A."/>
        </authorList>
    </citation>
    <scope>NUCLEOTIDE SEQUENCE [LARGE SCALE GENOMIC DNA]</scope>
    <source>
        <strain evidence="3 4">DSM 14915</strain>
    </source>
</reference>
<dbReference type="SUPFAM" id="SSF47413">
    <property type="entry name" value="lambda repressor-like DNA-binding domains"/>
    <property type="match status" value="1"/>
</dbReference>
<dbReference type="SMART" id="SM00530">
    <property type="entry name" value="HTH_XRE"/>
    <property type="match status" value="1"/>
</dbReference>
<protein>
    <submittedName>
        <fullName evidence="3">Helix-turn-helix transcriptional regulator</fullName>
    </submittedName>
</protein>
<dbReference type="Proteomes" id="UP000603940">
    <property type="component" value="Unassembled WGS sequence"/>
</dbReference>
<accession>A0ABR7R7U2</accession>
<evidence type="ECO:0000313" key="3">
    <source>
        <dbReference type="EMBL" id="MBC9177815.1"/>
    </source>
</evidence>
<name>A0ABR7R7U2_9PROT</name>
<dbReference type="PANTHER" id="PTHR46558:SF4">
    <property type="entry name" value="DNA-BIDING PHAGE PROTEIN"/>
    <property type="match status" value="1"/>
</dbReference>
<dbReference type="RefSeq" id="WP_187778934.1">
    <property type="nucleotide sequence ID" value="NZ_JACTUZ010000051.1"/>
</dbReference>
<evidence type="ECO:0000313" key="4">
    <source>
        <dbReference type="Proteomes" id="UP000603940"/>
    </source>
</evidence>
<sequence length="185" mass="20442">MMKPQLLGELRHAASHCNRGVDGGCGCGEGRVIKDGRFDHVQQSGKFPHSSQSIMWGKPAHVRWVSPTISAMQNQNIVRTLRRKRGLKQAELAAELGISRSHLSKVENGSDAAGRQLLEAMAVYFRVPIDTFFPLSPKGADAVDHRNHGSDLGAQEDEVLALWRAMDSEEQRALLTLLRRKAHSS</sequence>
<dbReference type="PROSITE" id="PS50943">
    <property type="entry name" value="HTH_CROC1"/>
    <property type="match status" value="1"/>
</dbReference>